<feature type="compositionally biased region" description="Basic and acidic residues" evidence="1">
    <location>
        <begin position="1528"/>
        <end position="1555"/>
    </location>
</feature>
<feature type="compositionally biased region" description="Basic and acidic residues" evidence="1">
    <location>
        <begin position="623"/>
        <end position="694"/>
    </location>
</feature>
<organism evidence="2">
    <name type="scientific">Toxoplasma gondii (strain ATCC 50861 / VEG)</name>
    <dbReference type="NCBI Taxonomy" id="432359"/>
    <lineage>
        <taxon>Eukaryota</taxon>
        <taxon>Sar</taxon>
        <taxon>Alveolata</taxon>
        <taxon>Apicomplexa</taxon>
        <taxon>Conoidasida</taxon>
        <taxon>Coccidia</taxon>
        <taxon>Eucoccidiorida</taxon>
        <taxon>Eimeriorina</taxon>
        <taxon>Sarcocystidae</taxon>
        <taxon>Toxoplasma</taxon>
    </lineage>
</organism>
<feature type="compositionally biased region" description="Basic and acidic residues" evidence="1">
    <location>
        <begin position="1849"/>
        <end position="1875"/>
    </location>
</feature>
<name>A0A0F7V4D7_TOXGV</name>
<protein>
    <submittedName>
        <fullName evidence="2">Uncharacterized protein</fullName>
    </submittedName>
</protein>
<sequence>MHGQKTLMRTEKTHETRKPTRQLLFQSRPLVLIHMPRSRLTQTETPRLLRMQSNFLSACFLSAFPSFIQSRPILITASPGVHGGGCVPVLSDFSPDVKNELVMSALWHAPFASSESSTRCTRPTSFLPCSFPSSGTASVSRGLAQSRKTNHGGCDEVHGKQATPYRGKARVHEPRNSNQKEVRKETRNCRLTRGFEEIDGASNNMLRSGEVIKVKVADPRHGCKNKCSASQPTASLPSWSSVFHQTEGRNLRRSNVEPDLSMEVQGKVFQEKGASCVCRCGAYNGQKVVSADSHYMALAARHFPVIACVQATTNDGESEQEKEKRREQAHSQGVPVESKNPWSGVQVSDRERGWKSEKTPSLCDVASEGKTDLDRESSPERWQTQGNKRTGHPAGKCRDPTEETESQEAERKQGNKDSPQTLPQRGQTSLTVHVNWSTSEDLPNTVSRETTADEEETAEEKGAHLNGKTVVKDKPEVEEICCTRKVENAEGSQNEARGRWNSTVCVEKKNTEPFTDACARSARPRDTETETCGEIQESDNNGRTSNTTATLSQWFSPLPSCKTDKDGHDKSDSSPKVASPEGNWHLPSAIALPQNALSFGTVSPPSSPNTRNRSHSSTLGGCLEREGSEEVEPEKEMKHEEEVEQEKRIEQAEQIEREEKIERDEKTEPREIGEKEGESEDGTKVEESDEGERKRTGKSLAFQHVSLLKRSVRRASKLVASGKSQRDGRRMKLKLKSARSFWSHPPSRRFKRLREYRLPSFSRHLHFLSKVNGKPGKSRGRLFTLLSHPRTVLASPHFSLKPQMASSSNSSLSSALHGGNSGAGDPPATPTRSSSSLPQERVDVHSSPAHSGPVLRFLAFGASLHGNAECRESAKTLTKRRHKGETTDACLSPEAVAYPDRHSSRCLSSVCHFAQDNTGFYGKCTSSCSSCCTSTSPWDSQASCLCLNPSRDEAAGSVSLQKRVKAPLQCLSASLAEVHRRGDRSYVSIFENEGHTRESLLQMGAFCDAHNNSYSLDTSRCRPRHQCHGPSLGVSCSESITHINQAAERVEDPSSGAKDTTHEIESSHSKVGDTLDSIFDAEAGQTIQGNKTSLRVESRTFSGKSPKTTEPPESHESAMRRDRKFEEEIHEALRERTKSCQSHNQAGNRKTLETNARQSRQHHEEYLRQESGESQEARREVRHPWTGREMGVFSRRAVTTEKEGFCGSGEQGKQDRLKSLKDSVDRPSSVETISNSRASPRVSCVHREWEEGRDDGIRPEDRRHKSPLSFCHSALPLCRPACCHPRVYREGKEGVPESLSCLRAPESSSTDLLFKKYIKQVEKVERQIEREQRLTRRRIEEGDVEQIQQVVTKNTKLVYFLIIVNITVLMLCFFFALFPIHLSNHEKAIRPDSSFDALSDKTEAVRDFGVSPRSLKSFSSSHVSSASPFFPATATGAQPYPFLSASPLGSSKRNPRHRGHSAEGYHLDREGVDFARRDVGNVQEVQRDGRPRLLVEHRSDVSDTGAHMLRSPAAAGPKTAPPENGTSGEDRRESESRFSETNKQANDRAGEEDSRHRVLLVTPLTELYEIPAETFKDLVIVLKMNPSGPGSSHEPAGSTLTKVLSVAGVEEQTERENPSGSRRKTIFFYTGDTLLVDKKSATLKNAKGEVVYYWDFVVDEQPPAFEELHGRREESANVDGLGILSQARSEFSACEKERRSDKKTCDGNDASQNSIIQSGRDSEAALSPPSVWTGETTPVMDFEVSSNRQEEREASEKTHATLKTVDCTEAQETPLEEVMKKAKSVFSQATDRRGERNQSLRRTRLIGAGEAYERGGRSFASGEKTNDDRGEPGKRADENPGVKDNVNQGKEHTLAAHSSEDKAEKCRGAGDGETDRAEEDAEGEMKPAAQPRITEETLVENDLREARPSSEIETPTKAPPRRLMANAMLGFANAFDQFARIGGALLSPAISMAQTLDVAGALIANPQAAGLGANALPVYAPPSALTVASTGVPSYGTFASTSAGSVVSGIAANTPPPPRLPQAVGSAGLSVSSFGPATVAVQSQPQIVYTASATPQQTYVYSGGLTGPVFPVSTGTVGTVDSSFLTYPGAYYTNGGYQAITVATPAVNDGSLYVIATGQENQENNGNEIRNLSSGFSDAGAWASAGSPDLAPDGSAQSGMLSTSLGVPLQRRLNDVRTPAEEIRNEGSGDSVLERNKGR</sequence>
<feature type="compositionally biased region" description="Basic and acidic residues" evidence="1">
    <location>
        <begin position="319"/>
        <end position="329"/>
    </location>
</feature>
<feature type="region of interest" description="Disordered" evidence="1">
    <location>
        <begin position="516"/>
        <end position="698"/>
    </location>
</feature>
<feature type="compositionally biased region" description="Basic and acidic residues" evidence="1">
    <location>
        <begin position="562"/>
        <end position="573"/>
    </location>
</feature>
<feature type="region of interest" description="Disordered" evidence="1">
    <location>
        <begin position="2143"/>
        <end position="2199"/>
    </location>
</feature>
<feature type="region of interest" description="Disordered" evidence="1">
    <location>
        <begin position="1443"/>
        <end position="1555"/>
    </location>
</feature>
<reference evidence="2" key="1">
    <citation type="journal article" date="2015" name="PLoS ONE">
        <title>Comprehensive Evaluation of Toxoplasma gondii VEG and Neospora caninum LIV Genomes with Tachyzoite Stage Transcriptome and Proteome Defines Novel Transcript Features.</title>
        <authorList>
            <person name="Ramaprasad A."/>
            <person name="Mourier T."/>
            <person name="Naeem R."/>
            <person name="Malas T.B."/>
            <person name="Moussa E."/>
            <person name="Panigrahi A."/>
            <person name="Vermont S.J."/>
            <person name="Otto T.D."/>
            <person name="Wastling J."/>
            <person name="Pain A."/>
        </authorList>
    </citation>
    <scope>NUCLEOTIDE SEQUENCE</scope>
    <source>
        <strain evidence="2">VEG</strain>
    </source>
</reference>
<feature type="compositionally biased region" description="Basic and acidic residues" evidence="1">
    <location>
        <begin position="348"/>
        <end position="358"/>
    </location>
</feature>
<feature type="region of interest" description="Disordered" evidence="1">
    <location>
        <begin position="802"/>
        <end position="849"/>
    </location>
</feature>
<feature type="compositionally biased region" description="Low complexity" evidence="1">
    <location>
        <begin position="805"/>
        <end position="818"/>
    </location>
</feature>
<feature type="region of interest" description="Disordered" evidence="1">
    <location>
        <begin position="1698"/>
        <end position="1768"/>
    </location>
</feature>
<feature type="compositionally biased region" description="Basic and acidic residues" evidence="1">
    <location>
        <begin position="1110"/>
        <end position="1122"/>
    </location>
</feature>
<feature type="compositionally biased region" description="Polar residues" evidence="1">
    <location>
        <begin position="1709"/>
        <end position="1719"/>
    </location>
</feature>
<feature type="compositionally biased region" description="Polar residues" evidence="1">
    <location>
        <begin position="1085"/>
        <end position="1108"/>
    </location>
</feature>
<feature type="compositionally biased region" description="Polar residues" evidence="1">
    <location>
        <begin position="1139"/>
        <end position="1158"/>
    </location>
</feature>
<feature type="compositionally biased region" description="Basic and acidic residues" evidence="1">
    <location>
        <begin position="367"/>
        <end position="379"/>
    </location>
</feature>
<feature type="region of interest" description="Disordered" evidence="1">
    <location>
        <begin position="1203"/>
        <end position="1237"/>
    </location>
</feature>
<feature type="compositionally biased region" description="Low complexity" evidence="1">
    <location>
        <begin position="608"/>
        <end position="618"/>
    </location>
</feature>
<feature type="region of interest" description="Disordered" evidence="1">
    <location>
        <begin position="1784"/>
        <end position="1897"/>
    </location>
</feature>
<feature type="region of interest" description="Disordered" evidence="1">
    <location>
        <begin position="1084"/>
        <end position="1122"/>
    </location>
</feature>
<dbReference type="EMBL" id="LN714498">
    <property type="protein sequence ID" value="CEL74985.1"/>
    <property type="molecule type" value="Genomic_DNA"/>
</dbReference>
<feature type="compositionally biased region" description="Basic and acidic residues" evidence="1">
    <location>
        <begin position="1824"/>
        <end position="1841"/>
    </location>
</feature>
<feature type="region of interest" description="Disordered" evidence="1">
    <location>
        <begin position="1048"/>
        <end position="1069"/>
    </location>
</feature>
<feature type="compositionally biased region" description="Basic and acidic residues" evidence="1">
    <location>
        <begin position="1460"/>
        <end position="1501"/>
    </location>
</feature>
<feature type="compositionally biased region" description="Basic and acidic residues" evidence="1">
    <location>
        <begin position="2172"/>
        <end position="2199"/>
    </location>
</feature>
<accession>A0A0F7V4D7</accession>
<feature type="compositionally biased region" description="Basic and acidic residues" evidence="1">
    <location>
        <begin position="1059"/>
        <end position="1069"/>
    </location>
</feature>
<feature type="region of interest" description="Disordered" evidence="1">
    <location>
        <begin position="146"/>
        <end position="186"/>
    </location>
</feature>
<feature type="compositionally biased region" description="Polar residues" evidence="1">
    <location>
        <begin position="538"/>
        <end position="555"/>
    </location>
</feature>
<evidence type="ECO:0000313" key="2">
    <source>
        <dbReference type="EMBL" id="CEL74985.1"/>
    </source>
</evidence>
<feature type="compositionally biased region" description="Basic and acidic residues" evidence="1">
    <location>
        <begin position="1161"/>
        <end position="1183"/>
    </location>
</feature>
<feature type="region of interest" description="Disordered" evidence="1">
    <location>
        <begin position="1134"/>
        <end position="1185"/>
    </location>
</feature>
<proteinExistence type="predicted"/>
<gene>
    <name evidence="2" type="ORF">BN1205_022330</name>
</gene>
<feature type="region of interest" description="Disordered" evidence="1">
    <location>
        <begin position="314"/>
        <end position="470"/>
    </location>
</feature>
<feature type="compositionally biased region" description="Basic and acidic residues" evidence="1">
    <location>
        <begin position="1212"/>
        <end position="1225"/>
    </location>
</feature>
<feature type="compositionally biased region" description="Polar residues" evidence="1">
    <location>
        <begin position="2155"/>
        <end position="2165"/>
    </location>
</feature>
<feature type="compositionally biased region" description="Basic and acidic residues" evidence="1">
    <location>
        <begin position="1748"/>
        <end position="1759"/>
    </location>
</feature>
<feature type="compositionally biased region" description="Polar residues" evidence="1">
    <location>
        <begin position="416"/>
        <end position="448"/>
    </location>
</feature>
<evidence type="ECO:0000256" key="1">
    <source>
        <dbReference type="SAM" id="MobiDB-lite"/>
    </source>
</evidence>
<feature type="compositionally biased region" description="Basic and acidic residues" evidence="1">
    <location>
        <begin position="170"/>
        <end position="186"/>
    </location>
</feature>